<feature type="domain" description="GGDEF" evidence="2">
    <location>
        <begin position="287"/>
        <end position="418"/>
    </location>
</feature>
<dbReference type="PANTHER" id="PTHR45138:SF9">
    <property type="entry name" value="DIGUANYLATE CYCLASE DGCM-RELATED"/>
    <property type="match status" value="1"/>
</dbReference>
<dbReference type="Proteomes" id="UP001596138">
    <property type="component" value="Unassembled WGS sequence"/>
</dbReference>
<evidence type="ECO:0000259" key="2">
    <source>
        <dbReference type="PROSITE" id="PS50887"/>
    </source>
</evidence>
<dbReference type="InterPro" id="IPR043128">
    <property type="entry name" value="Rev_trsase/Diguanyl_cyclase"/>
</dbReference>
<sequence>MFHEHERARAATVDLTDAVAPAPQWSAGRARSRRAALELAAITALAWVAVVVLNDPSREAWTQNDHRWLVPVLVLLAVAGNRVRARLGRSRGERTVVFDATGAALIGAVLLLPPLWFPVVALASAWRPDRRRLTLNTAIRVTAMSVAMLAYELATFMLDEAGLLVDTVRVAGLLAAGAAYLATEAVVHRRHLDEGDGLGDEIPGLGAELVRRDSPGVALGLLVVALLAVSPVTAVLLVPLAWLVVQMLRAQEQLLLAGTDYKTGLLTYESFRRCAAAEIARARRQARPLVAVMVDLDGMKSVNTLHGHLTGEIVLASIGAVLRGAMRAEDVVARFGGDEFCLLLPDTDLEGALVLVERLRVVVATTALTPGDEPLYRTASFGLTGLRIVDDVDSLLGRADSALSRAKEAGKDRLAYEL</sequence>
<feature type="transmembrane region" description="Helical" evidence="1">
    <location>
        <begin position="217"/>
        <end position="245"/>
    </location>
</feature>
<proteinExistence type="predicted"/>
<dbReference type="RefSeq" id="WP_386763671.1">
    <property type="nucleotide sequence ID" value="NZ_JBHSTI010000002.1"/>
</dbReference>
<name>A0ABW1SXB9_9ACTN</name>
<dbReference type="Gene3D" id="3.30.70.270">
    <property type="match status" value="1"/>
</dbReference>
<feature type="transmembrane region" description="Helical" evidence="1">
    <location>
        <begin position="96"/>
        <end position="117"/>
    </location>
</feature>
<keyword evidence="4" id="KW-1185">Reference proteome</keyword>
<dbReference type="EMBL" id="JBHSTI010000002">
    <property type="protein sequence ID" value="MFC6236630.1"/>
    <property type="molecule type" value="Genomic_DNA"/>
</dbReference>
<dbReference type="InterPro" id="IPR050469">
    <property type="entry name" value="Diguanylate_Cyclase"/>
</dbReference>
<dbReference type="PROSITE" id="PS50887">
    <property type="entry name" value="GGDEF"/>
    <property type="match status" value="1"/>
</dbReference>
<keyword evidence="1" id="KW-0472">Membrane</keyword>
<dbReference type="Pfam" id="PF00990">
    <property type="entry name" value="GGDEF"/>
    <property type="match status" value="1"/>
</dbReference>
<keyword evidence="1" id="KW-0812">Transmembrane</keyword>
<evidence type="ECO:0000313" key="3">
    <source>
        <dbReference type="EMBL" id="MFC6236630.1"/>
    </source>
</evidence>
<evidence type="ECO:0000313" key="4">
    <source>
        <dbReference type="Proteomes" id="UP001596138"/>
    </source>
</evidence>
<reference evidence="4" key="1">
    <citation type="journal article" date="2019" name="Int. J. Syst. Evol. Microbiol.">
        <title>The Global Catalogue of Microorganisms (GCM) 10K type strain sequencing project: providing services to taxonomists for standard genome sequencing and annotation.</title>
        <authorList>
            <consortium name="The Broad Institute Genomics Platform"/>
            <consortium name="The Broad Institute Genome Sequencing Center for Infectious Disease"/>
            <person name="Wu L."/>
            <person name="Ma J."/>
        </authorList>
    </citation>
    <scope>NUCLEOTIDE SEQUENCE [LARGE SCALE GENOMIC DNA]</scope>
    <source>
        <strain evidence="4">CGMCC 4.7317</strain>
    </source>
</reference>
<comment type="caution">
    <text evidence="3">The sequence shown here is derived from an EMBL/GenBank/DDBJ whole genome shotgun (WGS) entry which is preliminary data.</text>
</comment>
<accession>A0ABW1SXB9</accession>
<organism evidence="3 4">
    <name type="scientific">Longivirga aurantiaca</name>
    <dbReference type="NCBI Taxonomy" id="1837743"/>
    <lineage>
        <taxon>Bacteria</taxon>
        <taxon>Bacillati</taxon>
        <taxon>Actinomycetota</taxon>
        <taxon>Actinomycetes</taxon>
        <taxon>Sporichthyales</taxon>
        <taxon>Sporichthyaceae</taxon>
        <taxon>Longivirga</taxon>
    </lineage>
</organism>
<evidence type="ECO:0000256" key="1">
    <source>
        <dbReference type="SAM" id="Phobius"/>
    </source>
</evidence>
<dbReference type="SMART" id="SM00267">
    <property type="entry name" value="GGDEF"/>
    <property type="match status" value="1"/>
</dbReference>
<feature type="transmembrane region" description="Helical" evidence="1">
    <location>
        <begin position="137"/>
        <end position="154"/>
    </location>
</feature>
<dbReference type="CDD" id="cd01949">
    <property type="entry name" value="GGDEF"/>
    <property type="match status" value="1"/>
</dbReference>
<keyword evidence="1" id="KW-1133">Transmembrane helix</keyword>
<dbReference type="NCBIfam" id="TIGR00254">
    <property type="entry name" value="GGDEF"/>
    <property type="match status" value="1"/>
</dbReference>
<dbReference type="InterPro" id="IPR000160">
    <property type="entry name" value="GGDEF_dom"/>
</dbReference>
<dbReference type="InterPro" id="IPR029787">
    <property type="entry name" value="Nucleotide_cyclase"/>
</dbReference>
<dbReference type="PANTHER" id="PTHR45138">
    <property type="entry name" value="REGULATORY COMPONENTS OF SENSORY TRANSDUCTION SYSTEM"/>
    <property type="match status" value="1"/>
</dbReference>
<protein>
    <submittedName>
        <fullName evidence="3">GGDEF domain-containing protein</fullName>
    </submittedName>
</protein>
<dbReference type="SUPFAM" id="SSF55073">
    <property type="entry name" value="Nucleotide cyclase"/>
    <property type="match status" value="1"/>
</dbReference>
<feature type="transmembrane region" description="Helical" evidence="1">
    <location>
        <begin position="35"/>
        <end position="54"/>
    </location>
</feature>
<gene>
    <name evidence="3" type="ORF">ACFQGU_01975</name>
</gene>